<reference evidence="2 3" key="1">
    <citation type="submission" date="2017-05" db="EMBL/GenBank/DDBJ databases">
        <authorList>
            <person name="Varghese N."/>
            <person name="Submissions S."/>
        </authorList>
    </citation>
    <scope>NUCLEOTIDE SEQUENCE [LARGE SCALE GENOMIC DNA]</scope>
    <source>
        <strain evidence="2 3">DSM 45474</strain>
    </source>
</reference>
<protein>
    <submittedName>
        <fullName evidence="2">Ribosomal-protein-alanine N-acetyltransferase</fullName>
    </submittedName>
</protein>
<evidence type="ECO:0000259" key="1">
    <source>
        <dbReference type="PROSITE" id="PS51186"/>
    </source>
</evidence>
<dbReference type="AlphaFoldDB" id="A0A521FE29"/>
<dbReference type="InterPro" id="IPR000182">
    <property type="entry name" value="GNAT_dom"/>
</dbReference>
<organism evidence="2 3">
    <name type="scientific">Melghirimyces algeriensis</name>
    <dbReference type="NCBI Taxonomy" id="910412"/>
    <lineage>
        <taxon>Bacteria</taxon>
        <taxon>Bacillati</taxon>
        <taxon>Bacillota</taxon>
        <taxon>Bacilli</taxon>
        <taxon>Bacillales</taxon>
        <taxon>Thermoactinomycetaceae</taxon>
        <taxon>Melghirimyces</taxon>
    </lineage>
</organism>
<gene>
    <name evidence="2" type="ORF">SAMN06264849_11732</name>
</gene>
<dbReference type="Gene3D" id="3.40.630.30">
    <property type="match status" value="1"/>
</dbReference>
<dbReference type="NCBIfam" id="TIGR01575">
    <property type="entry name" value="rimI"/>
    <property type="match status" value="1"/>
</dbReference>
<dbReference type="PANTHER" id="PTHR43617:SF20">
    <property type="entry name" value="N-ALPHA-ACETYLTRANSFERASE RIMI"/>
    <property type="match status" value="1"/>
</dbReference>
<dbReference type="InterPro" id="IPR016181">
    <property type="entry name" value="Acyl_CoA_acyltransferase"/>
</dbReference>
<dbReference type="InterPro" id="IPR050276">
    <property type="entry name" value="MshD_Acetyltransferase"/>
</dbReference>
<dbReference type="RefSeq" id="WP_246064998.1">
    <property type="nucleotide sequence ID" value="NZ_FXTI01000017.1"/>
</dbReference>
<name>A0A521FE29_9BACL</name>
<dbReference type="PROSITE" id="PS51186">
    <property type="entry name" value="GNAT"/>
    <property type="match status" value="1"/>
</dbReference>
<dbReference type="SUPFAM" id="SSF55729">
    <property type="entry name" value="Acyl-CoA N-acyltransferases (Nat)"/>
    <property type="match status" value="1"/>
</dbReference>
<dbReference type="GO" id="GO:0008999">
    <property type="term" value="F:protein-N-terminal-alanine acetyltransferase activity"/>
    <property type="evidence" value="ECO:0007669"/>
    <property type="project" value="TreeGrafter"/>
</dbReference>
<proteinExistence type="predicted"/>
<feature type="domain" description="N-acetyltransferase" evidence="1">
    <location>
        <begin position="6"/>
        <end position="151"/>
    </location>
</feature>
<evidence type="ECO:0000313" key="2">
    <source>
        <dbReference type="EMBL" id="SMO94458.1"/>
    </source>
</evidence>
<accession>A0A521FE29</accession>
<dbReference type="Pfam" id="PF00583">
    <property type="entry name" value="Acetyltransf_1"/>
    <property type="match status" value="1"/>
</dbReference>
<dbReference type="InterPro" id="IPR006464">
    <property type="entry name" value="AcTrfase_RimI/Ard1"/>
</dbReference>
<sequence>MKCLGIKFRAMTLDDLSAVLRVEHASFATPWPREAFYNELVYNRLAHYKVVEKDGRVVGYSGMWLVLDEAHVTNIAIHPDLQGQGIGEQALEDLMKSARKSGAHHMMLEVRASNHIAQNLYRKKGFQPIGIRPHYYTDNQEDAVMMQVKLGGEMDEIK</sequence>
<dbReference type="PANTHER" id="PTHR43617">
    <property type="entry name" value="L-AMINO ACID N-ACETYLTRANSFERASE"/>
    <property type="match status" value="1"/>
</dbReference>
<keyword evidence="2" id="KW-0808">Transferase</keyword>
<dbReference type="CDD" id="cd04301">
    <property type="entry name" value="NAT_SF"/>
    <property type="match status" value="1"/>
</dbReference>
<dbReference type="Proteomes" id="UP000315636">
    <property type="component" value="Unassembled WGS sequence"/>
</dbReference>
<dbReference type="EMBL" id="FXTI01000017">
    <property type="protein sequence ID" value="SMO94458.1"/>
    <property type="molecule type" value="Genomic_DNA"/>
</dbReference>
<keyword evidence="3" id="KW-1185">Reference proteome</keyword>
<evidence type="ECO:0000313" key="3">
    <source>
        <dbReference type="Proteomes" id="UP000315636"/>
    </source>
</evidence>